<evidence type="ECO:0000256" key="5">
    <source>
        <dbReference type="ARBA" id="ARBA00023172"/>
    </source>
</evidence>
<dbReference type="AlphaFoldDB" id="A0A0G1JBF7"/>
<organism evidence="6 7">
    <name type="scientific">candidate division WWE3 bacterium GW2011_GWB1_44_4</name>
    <dbReference type="NCBI Taxonomy" id="1619116"/>
    <lineage>
        <taxon>Bacteria</taxon>
        <taxon>Katanobacteria</taxon>
    </lineage>
</organism>
<dbReference type="Proteomes" id="UP000034783">
    <property type="component" value="Unassembled WGS sequence"/>
</dbReference>
<dbReference type="GO" id="GO:0003677">
    <property type="term" value="F:DNA binding"/>
    <property type="evidence" value="ECO:0007669"/>
    <property type="project" value="UniProtKB-KW"/>
</dbReference>
<name>A0A0G1JBF7_UNCKA</name>
<dbReference type="GO" id="GO:0004803">
    <property type="term" value="F:transposase activity"/>
    <property type="evidence" value="ECO:0007669"/>
    <property type="project" value="InterPro"/>
</dbReference>
<comment type="caution">
    <text evidence="6">The sequence shown here is derived from an EMBL/GenBank/DDBJ whole genome shotgun (WGS) entry which is preliminary data.</text>
</comment>
<evidence type="ECO:0000256" key="3">
    <source>
        <dbReference type="ARBA" id="ARBA00022578"/>
    </source>
</evidence>
<comment type="function">
    <text evidence="1">Required for the transposition of the insertion element.</text>
</comment>
<keyword evidence="3" id="KW-0815">Transposition</keyword>
<evidence type="ECO:0000313" key="6">
    <source>
        <dbReference type="EMBL" id="KKT68610.1"/>
    </source>
</evidence>
<dbReference type="GO" id="GO:0006313">
    <property type="term" value="P:DNA transposition"/>
    <property type="evidence" value="ECO:0007669"/>
    <property type="project" value="InterPro"/>
</dbReference>
<dbReference type="InterPro" id="IPR001207">
    <property type="entry name" value="Transposase_mutator"/>
</dbReference>
<accession>A0A0G1JBF7</accession>
<gene>
    <name evidence="6" type="ORF">UW65_C0039G0006</name>
</gene>
<keyword evidence="5" id="KW-0233">DNA recombination</keyword>
<dbReference type="Pfam" id="PF00872">
    <property type="entry name" value="Transposase_mut"/>
    <property type="match status" value="1"/>
</dbReference>
<evidence type="ECO:0000313" key="7">
    <source>
        <dbReference type="Proteomes" id="UP000034783"/>
    </source>
</evidence>
<evidence type="ECO:0008006" key="8">
    <source>
        <dbReference type="Google" id="ProtNLM"/>
    </source>
</evidence>
<proteinExistence type="inferred from homology"/>
<evidence type="ECO:0000256" key="4">
    <source>
        <dbReference type="ARBA" id="ARBA00023125"/>
    </source>
</evidence>
<reference evidence="6 7" key="1">
    <citation type="journal article" date="2015" name="Nature">
        <title>rRNA introns, odd ribosomes, and small enigmatic genomes across a large radiation of phyla.</title>
        <authorList>
            <person name="Brown C.T."/>
            <person name="Hug L.A."/>
            <person name="Thomas B.C."/>
            <person name="Sharon I."/>
            <person name="Castelle C.J."/>
            <person name="Singh A."/>
            <person name="Wilkins M.J."/>
            <person name="Williams K.H."/>
            <person name="Banfield J.F."/>
        </authorList>
    </citation>
    <scope>NUCLEOTIDE SEQUENCE [LARGE SCALE GENOMIC DNA]</scope>
</reference>
<evidence type="ECO:0000256" key="2">
    <source>
        <dbReference type="ARBA" id="ARBA00010961"/>
    </source>
</evidence>
<dbReference type="EMBL" id="LCJD01000039">
    <property type="protein sequence ID" value="KKT68610.1"/>
    <property type="molecule type" value="Genomic_DNA"/>
</dbReference>
<sequence>MTLDHLDGMPLRKIADRYKVSISTAFNKVRSYLDKLPNCADATRAYCSRFSGILVADGKFVCVRGYEKKIPAFYGIDYLSHDIPTYKLMPSENYEACVNYFKSLRLLNYPLRALVSDDNPNIREACLAIYPNAIIQICQNHYLENVRKTLNVRTDATFVPFMSKLEALFKFKRSEDDFNRLARNILNEFKDQSICVSVMLDIHKKKELLLGYLKCKHCPRTTNLIESFNSHLNARLESIKGFKSFKSADLWLNGYFARRRIKRFTDCRGKFKHLNGKKSIEQTQKCDVVIPPLF</sequence>
<keyword evidence="4" id="KW-0238">DNA-binding</keyword>
<protein>
    <recommendedName>
        <fullName evidence="8">MULE transposase domain-containing protein</fullName>
    </recommendedName>
</protein>
<evidence type="ECO:0000256" key="1">
    <source>
        <dbReference type="ARBA" id="ARBA00002190"/>
    </source>
</evidence>
<comment type="similarity">
    <text evidence="2">Belongs to the transposase mutator family.</text>
</comment>